<name>A0ABP8Y7Z8_9MICO</name>
<comment type="subcellular location">
    <subcellularLocation>
        <location evidence="1">Membrane</location>
        <topology evidence="1">Multi-pass membrane protein</topology>
    </subcellularLocation>
</comment>
<dbReference type="EMBL" id="BAABHM010000035">
    <property type="protein sequence ID" value="GAA4721805.1"/>
    <property type="molecule type" value="Genomic_DNA"/>
</dbReference>
<gene>
    <name evidence="7" type="ORF">GCM10023198_52710</name>
</gene>
<evidence type="ECO:0000256" key="5">
    <source>
        <dbReference type="SAM" id="Phobius"/>
    </source>
</evidence>
<feature type="transmembrane region" description="Helical" evidence="5">
    <location>
        <begin position="60"/>
        <end position="82"/>
    </location>
</feature>
<evidence type="ECO:0000259" key="6">
    <source>
        <dbReference type="Pfam" id="PF04932"/>
    </source>
</evidence>
<dbReference type="PANTHER" id="PTHR37422:SF13">
    <property type="entry name" value="LIPOPOLYSACCHARIDE BIOSYNTHESIS PROTEIN PA4999-RELATED"/>
    <property type="match status" value="1"/>
</dbReference>
<evidence type="ECO:0000256" key="2">
    <source>
        <dbReference type="ARBA" id="ARBA00022692"/>
    </source>
</evidence>
<dbReference type="PANTHER" id="PTHR37422">
    <property type="entry name" value="TEICHURONIC ACID BIOSYNTHESIS PROTEIN TUAE"/>
    <property type="match status" value="1"/>
</dbReference>
<proteinExistence type="predicted"/>
<dbReference type="Pfam" id="PF04932">
    <property type="entry name" value="Wzy_C"/>
    <property type="match status" value="1"/>
</dbReference>
<dbReference type="Proteomes" id="UP001500843">
    <property type="component" value="Unassembled WGS sequence"/>
</dbReference>
<feature type="transmembrane region" description="Helical" evidence="5">
    <location>
        <begin position="421"/>
        <end position="438"/>
    </location>
</feature>
<keyword evidence="8" id="KW-1185">Reference proteome</keyword>
<evidence type="ECO:0000313" key="8">
    <source>
        <dbReference type="Proteomes" id="UP001500843"/>
    </source>
</evidence>
<keyword evidence="4 5" id="KW-0472">Membrane</keyword>
<accession>A0ABP8Y7Z8</accession>
<feature type="transmembrane region" description="Helical" evidence="5">
    <location>
        <begin position="237"/>
        <end position="253"/>
    </location>
</feature>
<feature type="transmembrane region" description="Helical" evidence="5">
    <location>
        <begin position="398"/>
        <end position="415"/>
    </location>
</feature>
<feature type="transmembrane region" description="Helical" evidence="5">
    <location>
        <begin position="123"/>
        <end position="141"/>
    </location>
</feature>
<keyword evidence="2 5" id="KW-0812">Transmembrane</keyword>
<evidence type="ECO:0000256" key="4">
    <source>
        <dbReference type="ARBA" id="ARBA00023136"/>
    </source>
</evidence>
<keyword evidence="3 5" id="KW-1133">Transmembrane helix</keyword>
<evidence type="ECO:0000256" key="3">
    <source>
        <dbReference type="ARBA" id="ARBA00022989"/>
    </source>
</evidence>
<feature type="transmembrane region" description="Helical" evidence="5">
    <location>
        <begin position="94"/>
        <end position="111"/>
    </location>
</feature>
<feature type="transmembrane region" description="Helical" evidence="5">
    <location>
        <begin position="355"/>
        <end position="378"/>
    </location>
</feature>
<comment type="caution">
    <text evidence="7">The sequence shown here is derived from an EMBL/GenBank/DDBJ whole genome shotgun (WGS) entry which is preliminary data.</text>
</comment>
<dbReference type="InterPro" id="IPR051533">
    <property type="entry name" value="WaaL-like"/>
</dbReference>
<dbReference type="RefSeq" id="WP_253868960.1">
    <property type="nucleotide sequence ID" value="NZ_BAABHM010000035.1"/>
</dbReference>
<feature type="transmembrane region" description="Helical" evidence="5">
    <location>
        <begin position="212"/>
        <end position="230"/>
    </location>
</feature>
<feature type="transmembrane region" description="Helical" evidence="5">
    <location>
        <begin position="153"/>
        <end position="174"/>
    </location>
</feature>
<feature type="transmembrane region" description="Helical" evidence="5">
    <location>
        <begin position="259"/>
        <end position="276"/>
    </location>
</feature>
<feature type="transmembrane region" description="Helical" evidence="5">
    <location>
        <begin position="28"/>
        <end position="48"/>
    </location>
</feature>
<feature type="domain" description="O-antigen ligase-related" evidence="6">
    <location>
        <begin position="244"/>
        <end position="371"/>
    </location>
</feature>
<feature type="transmembrane region" description="Helical" evidence="5">
    <location>
        <begin position="283"/>
        <end position="308"/>
    </location>
</feature>
<protein>
    <recommendedName>
        <fullName evidence="6">O-antigen ligase-related domain-containing protein</fullName>
    </recommendedName>
</protein>
<dbReference type="InterPro" id="IPR007016">
    <property type="entry name" value="O-antigen_ligase-rel_domated"/>
</dbReference>
<evidence type="ECO:0000256" key="1">
    <source>
        <dbReference type="ARBA" id="ARBA00004141"/>
    </source>
</evidence>
<organism evidence="7 8">
    <name type="scientific">Promicromonospora umidemergens</name>
    <dbReference type="NCBI Taxonomy" id="629679"/>
    <lineage>
        <taxon>Bacteria</taxon>
        <taxon>Bacillati</taxon>
        <taxon>Actinomycetota</taxon>
        <taxon>Actinomycetes</taxon>
        <taxon>Micrococcales</taxon>
        <taxon>Promicromonosporaceae</taxon>
        <taxon>Promicromonospora</taxon>
    </lineage>
</organism>
<sequence length="442" mass="46273">MTRARPAATHRHAAPARSPFRRAVPFDIVTWLSIYLVLLFAVPSKLVIGPLGSAGAPSMVLGLVSLLLWVLIGVGAAGIGAAGSEPRRPRQVRVALGLFLFGVGVSYVIAMSRPVVWGEVSPADVGLLSLLAWSGMLLLAHDGIGSPARRDVLVWRLALAGGALAVLGLAQFVVGELFVDRISLPGLTLTSPYELGERNGRVRPQGTATHPIEYGVLVTMLLPLALHVGFQHTERRALVRWAPAAASLALVPASGSRSAYVGAAVGLVILLIGWRGSRRRVMLGVTAAGTAVGLVVAPAMLASILGLFTGVADDPSVASRTGSFALAGDFIARDPLFGRGLGTFLPTYRIFDNQYLLLLVTVGVVGTALFCGLGMAAVRGLVRARAHSVDTDARSHDLALALIASVVVGFVSLFFFDAFAFPMTMGALFLLIGLTGSLHDRT</sequence>
<evidence type="ECO:0000313" key="7">
    <source>
        <dbReference type="EMBL" id="GAA4721805.1"/>
    </source>
</evidence>
<reference evidence="8" key="1">
    <citation type="journal article" date="2019" name="Int. J. Syst. Evol. Microbiol.">
        <title>The Global Catalogue of Microorganisms (GCM) 10K type strain sequencing project: providing services to taxonomists for standard genome sequencing and annotation.</title>
        <authorList>
            <consortium name="The Broad Institute Genomics Platform"/>
            <consortium name="The Broad Institute Genome Sequencing Center for Infectious Disease"/>
            <person name="Wu L."/>
            <person name="Ma J."/>
        </authorList>
    </citation>
    <scope>NUCLEOTIDE SEQUENCE [LARGE SCALE GENOMIC DNA]</scope>
    <source>
        <strain evidence="8">JCM 17975</strain>
    </source>
</reference>